<organism evidence="2 3">
    <name type="scientific">Propioniciclava coleopterorum</name>
    <dbReference type="NCBI Taxonomy" id="2714937"/>
    <lineage>
        <taxon>Bacteria</taxon>
        <taxon>Bacillati</taxon>
        <taxon>Actinomycetota</taxon>
        <taxon>Actinomycetes</taxon>
        <taxon>Propionibacteriales</taxon>
        <taxon>Propionibacteriaceae</taxon>
        <taxon>Propioniciclava</taxon>
    </lineage>
</organism>
<evidence type="ECO:0000256" key="1">
    <source>
        <dbReference type="SAM" id="MobiDB-lite"/>
    </source>
</evidence>
<sequence length="185" mass="20614">MDALGRILGDTLRTGLRTWLRDTQKPAGRSPRPRSTSPGAPRRPSGAPAASGYPGDFRGMPEVAYVPVPGKRPDPGEIVWTWVPYEEDHSRGKDRPVLLVGRDGAWLLALQMTSVDHDRDARQEAREGRYWVDIGTGAWDPQGRASEVRVNRVIRVDPDAVRRVSVSVSRATFEVVVAEMRRRLP</sequence>
<accession>A0A6G7YAY0</accession>
<dbReference type="KEGG" id="prv:G7070_10745"/>
<feature type="region of interest" description="Disordered" evidence="1">
    <location>
        <begin position="17"/>
        <end position="56"/>
    </location>
</feature>
<dbReference type="Pfam" id="PF02452">
    <property type="entry name" value="PemK_toxin"/>
    <property type="match status" value="1"/>
</dbReference>
<feature type="compositionally biased region" description="Low complexity" evidence="1">
    <location>
        <begin position="37"/>
        <end position="52"/>
    </location>
</feature>
<evidence type="ECO:0000313" key="3">
    <source>
        <dbReference type="Proteomes" id="UP000501058"/>
    </source>
</evidence>
<reference evidence="2 3" key="1">
    <citation type="submission" date="2020-03" db="EMBL/GenBank/DDBJ databases">
        <title>Propioniciclava sp. nov., isolated from Hydrophilus acuminatus.</title>
        <authorList>
            <person name="Hyun D.-W."/>
            <person name="Bae J.-W."/>
        </authorList>
    </citation>
    <scope>NUCLEOTIDE SEQUENCE [LARGE SCALE GENOMIC DNA]</scope>
    <source>
        <strain evidence="2 3">HDW11</strain>
    </source>
</reference>
<dbReference type="EMBL" id="CP049865">
    <property type="protein sequence ID" value="QIK73920.1"/>
    <property type="molecule type" value="Genomic_DNA"/>
</dbReference>
<dbReference type="SUPFAM" id="SSF50118">
    <property type="entry name" value="Cell growth inhibitor/plasmid maintenance toxic component"/>
    <property type="match status" value="1"/>
</dbReference>
<keyword evidence="3" id="KW-1185">Reference proteome</keyword>
<gene>
    <name evidence="2" type="ORF">G7070_10745</name>
</gene>
<evidence type="ECO:0000313" key="2">
    <source>
        <dbReference type="EMBL" id="QIK73920.1"/>
    </source>
</evidence>
<dbReference type="AlphaFoldDB" id="A0A6G7YAY0"/>
<proteinExistence type="predicted"/>
<dbReference type="GO" id="GO:0003677">
    <property type="term" value="F:DNA binding"/>
    <property type="evidence" value="ECO:0007669"/>
    <property type="project" value="InterPro"/>
</dbReference>
<protein>
    <submittedName>
        <fullName evidence="2">Type II toxin-antitoxin system PemK/MazF family toxin</fullName>
    </submittedName>
</protein>
<dbReference type="Proteomes" id="UP000501058">
    <property type="component" value="Chromosome"/>
</dbReference>
<dbReference type="InterPro" id="IPR003477">
    <property type="entry name" value="PemK-like"/>
</dbReference>
<name>A0A6G7YAY0_9ACTN</name>